<keyword evidence="2" id="KW-1185">Reference proteome</keyword>
<reference evidence="1 2" key="1">
    <citation type="submission" date="2017-08" db="EMBL/GenBank/DDBJ databases">
        <title>Substantial Increase in Enzyme Production by Combined Drug-Resistance Mutations in Paenibacillus agaridevorans.</title>
        <authorList>
            <person name="Tanaka Y."/>
            <person name="Funane K."/>
            <person name="Hosaka T."/>
            <person name="Shiwa Y."/>
            <person name="Fujita N."/>
            <person name="Miyazaki T."/>
            <person name="Yoshikawa H."/>
            <person name="Murakami K."/>
            <person name="Kasahara K."/>
            <person name="Inaoka T."/>
            <person name="Hiraga Y."/>
            <person name="Ochi K."/>
        </authorList>
    </citation>
    <scope>NUCLEOTIDE SEQUENCE [LARGE SCALE GENOMIC DNA]</scope>
    <source>
        <strain evidence="1 2">T-3040</strain>
    </source>
</reference>
<name>A0A2R5ENG0_9BACL</name>
<evidence type="ECO:0000313" key="2">
    <source>
        <dbReference type="Proteomes" id="UP000245202"/>
    </source>
</evidence>
<gene>
    <name evidence="1" type="ORF">PAT3040_02664</name>
</gene>
<evidence type="ECO:0000313" key="1">
    <source>
        <dbReference type="EMBL" id="GBG08097.1"/>
    </source>
</evidence>
<dbReference type="RefSeq" id="WP_108993039.1">
    <property type="nucleotide sequence ID" value="NZ_BDQX01000136.1"/>
</dbReference>
<comment type="caution">
    <text evidence="1">The sequence shown here is derived from an EMBL/GenBank/DDBJ whole genome shotgun (WGS) entry which is preliminary data.</text>
</comment>
<dbReference type="AlphaFoldDB" id="A0A2R5ENG0"/>
<dbReference type="EMBL" id="BDQX01000136">
    <property type="protein sequence ID" value="GBG08097.1"/>
    <property type="molecule type" value="Genomic_DNA"/>
</dbReference>
<dbReference type="Proteomes" id="UP000245202">
    <property type="component" value="Unassembled WGS sequence"/>
</dbReference>
<proteinExistence type="predicted"/>
<accession>A0A2R5ENG0</accession>
<sequence length="62" mass="7288">MSQNKIPKYTEEEIVEWLKQNGKSTNREDRANYFRWCDHCGAYVHVDDYSGANDICDDCDPL</sequence>
<protein>
    <submittedName>
        <fullName evidence="1">Uncharacterized protein</fullName>
    </submittedName>
</protein>
<organism evidence="1 2">
    <name type="scientific">Paenibacillus agaridevorans</name>
    <dbReference type="NCBI Taxonomy" id="171404"/>
    <lineage>
        <taxon>Bacteria</taxon>
        <taxon>Bacillati</taxon>
        <taxon>Bacillota</taxon>
        <taxon>Bacilli</taxon>
        <taxon>Bacillales</taxon>
        <taxon>Paenibacillaceae</taxon>
        <taxon>Paenibacillus</taxon>
    </lineage>
</organism>